<dbReference type="InterPro" id="IPR028995">
    <property type="entry name" value="Glyco_hydro_57/38_cen_sf"/>
</dbReference>
<dbReference type="GO" id="GO:0000328">
    <property type="term" value="C:fungal-type vacuole lumen"/>
    <property type="evidence" value="ECO:0007669"/>
    <property type="project" value="EnsemblFungi"/>
</dbReference>
<gene>
    <name evidence="10" type="ORF">KUCA_T00001203001</name>
</gene>
<evidence type="ECO:0000256" key="7">
    <source>
        <dbReference type="ARBA" id="ARBA00054985"/>
    </source>
</evidence>
<dbReference type="InterPro" id="IPR054723">
    <property type="entry name" value="Ams1-like_N"/>
</dbReference>
<dbReference type="SUPFAM" id="SSF88688">
    <property type="entry name" value="Families 57/38 glycoside transferase middle domain"/>
    <property type="match status" value="1"/>
</dbReference>
<dbReference type="FunFam" id="2.70.98.30:FF:000001">
    <property type="entry name" value="alpha-mannosidase 2C1 isoform X2"/>
    <property type="match status" value="1"/>
</dbReference>
<dbReference type="InterPro" id="IPR000602">
    <property type="entry name" value="Glyco_hydro_38_N"/>
</dbReference>
<dbReference type="GO" id="GO:0000329">
    <property type="term" value="C:fungal-type vacuole membrane"/>
    <property type="evidence" value="ECO:0007669"/>
    <property type="project" value="EnsemblFungi"/>
</dbReference>
<accession>W6MH23</accession>
<evidence type="ECO:0000259" key="9">
    <source>
        <dbReference type="SMART" id="SM00872"/>
    </source>
</evidence>
<dbReference type="InterPro" id="IPR011013">
    <property type="entry name" value="Gal_mutarotase_sf_dom"/>
</dbReference>
<organism evidence="10 11">
    <name type="scientific">Kuraishia capsulata CBS 1993</name>
    <dbReference type="NCBI Taxonomy" id="1382522"/>
    <lineage>
        <taxon>Eukaryota</taxon>
        <taxon>Fungi</taxon>
        <taxon>Dikarya</taxon>
        <taxon>Ascomycota</taxon>
        <taxon>Saccharomycotina</taxon>
        <taxon>Pichiomycetes</taxon>
        <taxon>Pichiales</taxon>
        <taxon>Pichiaceae</taxon>
        <taxon>Kuraishia</taxon>
    </lineage>
</organism>
<dbReference type="Pfam" id="PF01074">
    <property type="entry name" value="Glyco_hydro_38N"/>
    <property type="match status" value="1"/>
</dbReference>
<dbReference type="InterPro" id="IPR011682">
    <property type="entry name" value="Glyco_hydro_38_C"/>
</dbReference>
<dbReference type="Pfam" id="PF09261">
    <property type="entry name" value="Alpha-mann_mid"/>
    <property type="match status" value="1"/>
</dbReference>
<dbReference type="FunFam" id="1.20.1270.50:FF:000004">
    <property type="entry name" value="alpha-mannosidase 2C1 isoform X1"/>
    <property type="match status" value="1"/>
</dbReference>
<dbReference type="InterPro" id="IPR027291">
    <property type="entry name" value="Glyco_hydro_38_N_sf"/>
</dbReference>
<evidence type="ECO:0000313" key="10">
    <source>
        <dbReference type="EMBL" id="CDK25236.1"/>
    </source>
</evidence>
<dbReference type="Gene3D" id="3.20.110.10">
    <property type="entry name" value="Glycoside hydrolase 38, N terminal domain"/>
    <property type="match status" value="1"/>
</dbReference>
<dbReference type="GO" id="GO:0009313">
    <property type="term" value="P:oligosaccharide catabolic process"/>
    <property type="evidence" value="ECO:0007669"/>
    <property type="project" value="EnsemblFungi"/>
</dbReference>
<evidence type="ECO:0000256" key="3">
    <source>
        <dbReference type="ARBA" id="ARBA00012752"/>
    </source>
</evidence>
<evidence type="ECO:0000256" key="1">
    <source>
        <dbReference type="ARBA" id="ARBA00000365"/>
    </source>
</evidence>
<dbReference type="GO" id="GO:0019309">
    <property type="term" value="P:mannose catabolic process"/>
    <property type="evidence" value="ECO:0007669"/>
    <property type="project" value="EnsemblFungi"/>
</dbReference>
<dbReference type="GO" id="GO:0030246">
    <property type="term" value="F:carbohydrate binding"/>
    <property type="evidence" value="ECO:0007669"/>
    <property type="project" value="InterPro"/>
</dbReference>
<evidence type="ECO:0000313" key="11">
    <source>
        <dbReference type="Proteomes" id="UP000019384"/>
    </source>
</evidence>
<reference evidence="10" key="2">
    <citation type="submission" date="2014-02" db="EMBL/GenBank/DDBJ databases">
        <title>Complete DNA sequence of /Kuraishia capsulata/ illustrates novel genomic features among budding yeasts (/Saccharomycotina/).</title>
        <authorList>
            <person name="Morales L."/>
            <person name="Noel B."/>
            <person name="Porcel B."/>
            <person name="Marcet-Houben M."/>
            <person name="Hullo M-F."/>
            <person name="Sacerdot C."/>
            <person name="Tekaia F."/>
            <person name="Leh-Louis V."/>
            <person name="Despons L."/>
            <person name="Khanna V."/>
            <person name="Aury J-M."/>
            <person name="Barbe V."/>
            <person name="Couloux A."/>
            <person name="Labadie K."/>
            <person name="Pelletier E."/>
            <person name="Souciet J-L."/>
            <person name="Boekhout T."/>
            <person name="Gabaldon T."/>
            <person name="Wincker P."/>
            <person name="Dujon B."/>
        </authorList>
    </citation>
    <scope>NUCLEOTIDE SEQUENCE</scope>
    <source>
        <strain evidence="10">CBS 1993</strain>
    </source>
</reference>
<dbReference type="HOGENOM" id="CLU_003442_0_1_1"/>
<sequence>MREVTPPLHSGWTMVHPDEQTYPQLNKDPQFKPVDSIYENRLKQFTNTSGGYEDLQLPKFYVKGKVDNQKDENDLSKGYIQFTTYTTPNLSRPLFKEVIPDLLPEFKPARVGDSFGPGWSTHWFEIKAKVPDSWNKEKLVLLNWDAGNEGLVYDKNGLPLQALTGSSERTEFTIPPSWYESGKEFTFYIEMACNGMFGTGSGTYYTLGSVSLFIPNMDARNLYYDFWIMGDAARELSVSSGQKHKARELCNKIMNTFDPEDESTILKCREIAKSYLGKDIDSDAVFDDKTNQLPTQVYAVGNCHIDTAWLWPFAETKRKIVRSWITQIRIMENYPEYVFVASQAQQFKWLKTMHPDTFDEVLQKVHEGQFVPIGGSWVENDTNIPSGESLSRQFLLGQRFFQDNFGFKSDTFWLPDTFGYSSQIPQFCRLAEMPNFLTQKLSWNNINTFPENTFNWVAIDGSQVLCHMPPANTYTASAHFGDVKRSLQQHKNLYNDQHGLLLYGHGDGGGGPTTEMLEKLRRCRGLTNTVGSELPIVKVGENISSFYSKVRKGTDNGKSLPAWNGELYLEFHRGTYTSQAKVKYMMRTSELLLRDLEYVATVASIQSDSYVYPLDKITAIWEDVCLCQFHDVLPGSCIEIVYRDEVWPMLTKALANLRGLINEALEALGLKEKGLEALSLEESAKYDQVATLNTLPWDRKLIMPVPYEVSAKPLNAQGNLVYMESTKENPTILKPLSSKIKHPAAVSKIDDVHILENGKLKVSVDKNGVITSLYDLVNDREVVDLGGKNESGANQYVIFDDQPLSYGAWDTELYSLEKYKYVGGASKIEILEEGPLRSSLKIQHQISSTSTISTIISLDGLNSLDDVSFVAFECEVDWNEKYKFLKVEFPVSITADYASYETQFGLTKRPTHFNTSWDTAKFEVCSHKFADYSEYSYGVSVINDSKYGFAVHGNLMRLSLLRAPKYPDQTADIGKHHFKYALYPHKGSLGMDTVKTAWEFNSRSSTAIYEIGQFGIWSEASQLVKYEGDSNILLSNIKRGEDDADLKSNTKLAKKFSGHKTIVLRLYDALGGKGKGKITIGADIHQVFKVNILEEEKEEVEFDAKKNQFSIESRAFEISTYKVVLA</sequence>
<comment type="function">
    <text evidence="7">Degrades free oligosaccharides in the vacuole.</text>
</comment>
<comment type="catalytic activity">
    <reaction evidence="1">
        <text>Hydrolysis of terminal, non-reducing alpha-D-mannose residues in alpha-D-mannosides.</text>
        <dbReference type="EC" id="3.2.1.24"/>
    </reaction>
</comment>
<keyword evidence="5" id="KW-0378">Hydrolase</keyword>
<dbReference type="GO" id="GO:0042149">
    <property type="term" value="P:cellular response to glucose starvation"/>
    <property type="evidence" value="ECO:0007669"/>
    <property type="project" value="EnsemblFungi"/>
</dbReference>
<dbReference type="SMART" id="SM00872">
    <property type="entry name" value="Alpha-mann_mid"/>
    <property type="match status" value="1"/>
</dbReference>
<dbReference type="EC" id="3.2.1.24" evidence="3"/>
<dbReference type="SUPFAM" id="SSF88713">
    <property type="entry name" value="Glycoside hydrolase/deacetylase"/>
    <property type="match status" value="1"/>
</dbReference>
<dbReference type="InterPro" id="IPR015341">
    <property type="entry name" value="Glyco_hydro_38_cen"/>
</dbReference>
<dbReference type="Pfam" id="PF17677">
    <property type="entry name" value="Glyco_hydro38C2"/>
    <property type="match status" value="1"/>
</dbReference>
<dbReference type="Pfam" id="PF07748">
    <property type="entry name" value="Glyco_hydro_38C"/>
    <property type="match status" value="1"/>
</dbReference>
<dbReference type="InterPro" id="IPR041147">
    <property type="entry name" value="GH38_C"/>
</dbReference>
<name>W6MH23_9ASCO</name>
<dbReference type="InterPro" id="IPR011330">
    <property type="entry name" value="Glyco_hydro/deAcase_b/a-brl"/>
</dbReference>
<dbReference type="Pfam" id="PF22907">
    <property type="entry name" value="Ams1-like_1st"/>
    <property type="match status" value="1"/>
</dbReference>
<dbReference type="RefSeq" id="XP_022457248.1">
    <property type="nucleotide sequence ID" value="XM_022605817.1"/>
</dbReference>
<evidence type="ECO:0000256" key="5">
    <source>
        <dbReference type="ARBA" id="ARBA00022801"/>
    </source>
</evidence>
<evidence type="ECO:0000256" key="4">
    <source>
        <dbReference type="ARBA" id="ARBA00022723"/>
    </source>
</evidence>
<proteinExistence type="inferred from homology"/>
<dbReference type="InterPro" id="IPR037094">
    <property type="entry name" value="Glyco_hydro_38_cen_sf"/>
</dbReference>
<dbReference type="AlphaFoldDB" id="W6MH23"/>
<dbReference type="GO" id="GO:0034270">
    <property type="term" value="C:Cvt complex"/>
    <property type="evidence" value="ECO:0007669"/>
    <property type="project" value="EnsemblFungi"/>
</dbReference>
<evidence type="ECO:0000256" key="8">
    <source>
        <dbReference type="ARBA" id="ARBA00071615"/>
    </source>
</evidence>
<dbReference type="FunFam" id="3.20.110.10:FF:000002">
    <property type="entry name" value="alpha-mannosidase 2C1 isoform X1"/>
    <property type="match status" value="1"/>
</dbReference>
<keyword evidence="11" id="KW-1185">Reference proteome</keyword>
<evidence type="ECO:0000256" key="2">
    <source>
        <dbReference type="ARBA" id="ARBA00009792"/>
    </source>
</evidence>
<keyword evidence="4" id="KW-0479">Metal-binding</keyword>
<dbReference type="GeneID" id="34518636"/>
<dbReference type="Gene3D" id="2.70.98.30">
    <property type="entry name" value="Golgi alpha-mannosidase II, domain 4"/>
    <property type="match status" value="1"/>
</dbReference>
<protein>
    <recommendedName>
        <fullName evidence="8">Alpha-mannosidase</fullName>
        <ecNumber evidence="3">3.2.1.24</ecNumber>
    </recommendedName>
</protein>
<reference evidence="10" key="1">
    <citation type="submission" date="2013-12" db="EMBL/GenBank/DDBJ databases">
        <authorList>
            <person name="Genoscope - CEA"/>
        </authorList>
    </citation>
    <scope>NUCLEOTIDE SEQUENCE</scope>
    <source>
        <strain evidence="10">CBS 1993</strain>
    </source>
</reference>
<dbReference type="GO" id="GO:0006995">
    <property type="term" value="P:cellular response to nitrogen starvation"/>
    <property type="evidence" value="ECO:0007669"/>
    <property type="project" value="EnsemblFungi"/>
</dbReference>
<dbReference type="STRING" id="1382522.W6MH23"/>
<dbReference type="Proteomes" id="UP000019384">
    <property type="component" value="Unassembled WGS sequence"/>
</dbReference>
<dbReference type="Gene3D" id="1.20.1270.50">
    <property type="entry name" value="Glycoside hydrolase family 38, central domain"/>
    <property type="match status" value="1"/>
</dbReference>
<dbReference type="SUPFAM" id="SSF74650">
    <property type="entry name" value="Galactose mutarotase-like"/>
    <property type="match status" value="1"/>
</dbReference>
<dbReference type="PANTHER" id="PTHR46017">
    <property type="entry name" value="ALPHA-MANNOSIDASE 2C1"/>
    <property type="match status" value="1"/>
</dbReference>
<dbReference type="EMBL" id="HG793125">
    <property type="protein sequence ID" value="CDK25236.1"/>
    <property type="molecule type" value="Genomic_DNA"/>
</dbReference>
<dbReference type="OrthoDB" id="10261055at2759"/>
<dbReference type="GO" id="GO:0004559">
    <property type="term" value="F:alpha-mannosidase activity"/>
    <property type="evidence" value="ECO:0007669"/>
    <property type="project" value="UniProtKB-EC"/>
</dbReference>
<dbReference type="GO" id="GO:0046872">
    <property type="term" value="F:metal ion binding"/>
    <property type="evidence" value="ECO:0007669"/>
    <property type="project" value="UniProtKB-KW"/>
</dbReference>
<keyword evidence="6" id="KW-0326">Glycosidase</keyword>
<evidence type="ECO:0000256" key="6">
    <source>
        <dbReference type="ARBA" id="ARBA00023295"/>
    </source>
</evidence>
<feature type="domain" description="Glycoside hydrolase family 38 central" evidence="9">
    <location>
        <begin position="570"/>
        <end position="649"/>
    </location>
</feature>
<comment type="similarity">
    <text evidence="2">Belongs to the glycosyl hydrolase 38 family.</text>
</comment>
<dbReference type="PANTHER" id="PTHR46017:SF1">
    <property type="entry name" value="ALPHA-MANNOSIDASE 2C1"/>
    <property type="match status" value="1"/>
</dbReference>